<sequence length="214" mass="23960">MKLRRAQALAALFLLFPGKYAASASRKSGGARSRSDDVIVGILVGTLLLLLLLLFLAWRHLSRTSGGKYHPRRLIRVLIFRLQELWEQARSEELSQGYPDEKQSDEELGEQREDDDDTEDEDDGEQQREEQREEQLPQRSGHEPEEEERQERLAMRAELEATEKEAAQGPTKEDKPPSSGAVEGNAGVLLCDLPSFSGTAAWEDSSKQAQATAL</sequence>
<dbReference type="AlphaFoldDB" id="A0A9Q0Y4L8"/>
<keyword evidence="3" id="KW-0732">Signal</keyword>
<feature type="chain" id="PRO_5040509095" description="Protein tyrosine phosphatase receptor type C-associated protein" evidence="3">
    <location>
        <begin position="22"/>
        <end position="214"/>
    </location>
</feature>
<reference evidence="4" key="1">
    <citation type="journal article" date="2023" name="DNA Res.">
        <title>Chromosome-level genome assembly of Phrynocephalus forsythii using third-generation DNA sequencing and Hi-C analysis.</title>
        <authorList>
            <person name="Qi Y."/>
            <person name="Zhao W."/>
            <person name="Zhao Y."/>
            <person name="Niu C."/>
            <person name="Cao S."/>
            <person name="Zhang Y."/>
        </authorList>
    </citation>
    <scope>NUCLEOTIDE SEQUENCE</scope>
    <source>
        <tissue evidence="4">Muscle</tissue>
    </source>
</reference>
<evidence type="ECO:0000313" key="5">
    <source>
        <dbReference type="Proteomes" id="UP001142489"/>
    </source>
</evidence>
<feature type="compositionally biased region" description="Acidic residues" evidence="1">
    <location>
        <begin position="103"/>
        <end position="124"/>
    </location>
</feature>
<accession>A0A9Q0Y4L8</accession>
<evidence type="ECO:0000313" key="4">
    <source>
        <dbReference type="EMBL" id="KAJ7344135.1"/>
    </source>
</evidence>
<dbReference type="Pfam" id="PF15713">
    <property type="entry name" value="PTPRCAP"/>
    <property type="match status" value="1"/>
</dbReference>
<gene>
    <name evidence="4" type="ORF">JRQ81_000085</name>
</gene>
<dbReference type="PANTHER" id="PTHR15312">
    <property type="entry name" value="PROTEIN TYROSINE PHOSPHATASE RECEPTOR TYPE C-ASSOCIATED PROTEIN"/>
    <property type="match status" value="1"/>
</dbReference>
<dbReference type="OrthoDB" id="9451766at2759"/>
<evidence type="ECO:0000256" key="1">
    <source>
        <dbReference type="SAM" id="MobiDB-lite"/>
    </source>
</evidence>
<feature type="signal peptide" evidence="3">
    <location>
        <begin position="1"/>
        <end position="21"/>
    </location>
</feature>
<feature type="compositionally biased region" description="Basic and acidic residues" evidence="1">
    <location>
        <begin position="125"/>
        <end position="176"/>
    </location>
</feature>
<evidence type="ECO:0000256" key="3">
    <source>
        <dbReference type="SAM" id="SignalP"/>
    </source>
</evidence>
<feature type="transmembrane region" description="Helical" evidence="2">
    <location>
        <begin position="37"/>
        <end position="58"/>
    </location>
</feature>
<protein>
    <recommendedName>
        <fullName evidence="6">Protein tyrosine phosphatase receptor type C-associated protein</fullName>
    </recommendedName>
</protein>
<name>A0A9Q0Y4L8_9SAUR</name>
<keyword evidence="2" id="KW-1133">Transmembrane helix</keyword>
<dbReference type="PANTHER" id="PTHR15312:SF1">
    <property type="entry name" value="PROTEIN TYROSINE PHOSPHATASE RECEPTOR TYPE C-ASSOCIATED PROTEIN"/>
    <property type="match status" value="1"/>
</dbReference>
<dbReference type="Proteomes" id="UP001142489">
    <property type="component" value="Unassembled WGS sequence"/>
</dbReference>
<comment type="caution">
    <text evidence="4">The sequence shown here is derived from an EMBL/GenBank/DDBJ whole genome shotgun (WGS) entry which is preliminary data.</text>
</comment>
<evidence type="ECO:0008006" key="6">
    <source>
        <dbReference type="Google" id="ProtNLM"/>
    </source>
</evidence>
<proteinExistence type="predicted"/>
<feature type="region of interest" description="Disordered" evidence="1">
    <location>
        <begin position="91"/>
        <end position="186"/>
    </location>
</feature>
<dbReference type="EMBL" id="JAPFRF010000001">
    <property type="protein sequence ID" value="KAJ7344135.1"/>
    <property type="molecule type" value="Genomic_DNA"/>
</dbReference>
<organism evidence="4 5">
    <name type="scientific">Phrynocephalus forsythii</name>
    <dbReference type="NCBI Taxonomy" id="171643"/>
    <lineage>
        <taxon>Eukaryota</taxon>
        <taxon>Metazoa</taxon>
        <taxon>Chordata</taxon>
        <taxon>Craniata</taxon>
        <taxon>Vertebrata</taxon>
        <taxon>Euteleostomi</taxon>
        <taxon>Lepidosauria</taxon>
        <taxon>Squamata</taxon>
        <taxon>Bifurcata</taxon>
        <taxon>Unidentata</taxon>
        <taxon>Episquamata</taxon>
        <taxon>Toxicofera</taxon>
        <taxon>Iguania</taxon>
        <taxon>Acrodonta</taxon>
        <taxon>Agamidae</taxon>
        <taxon>Agaminae</taxon>
        <taxon>Phrynocephalus</taxon>
    </lineage>
</organism>
<dbReference type="InterPro" id="IPR016553">
    <property type="entry name" value="PTPRCAP"/>
</dbReference>
<keyword evidence="2" id="KW-0472">Membrane</keyword>
<evidence type="ECO:0000256" key="2">
    <source>
        <dbReference type="SAM" id="Phobius"/>
    </source>
</evidence>
<keyword evidence="5" id="KW-1185">Reference proteome</keyword>
<keyword evidence="2" id="KW-0812">Transmembrane</keyword>